<name>A0AC61RUG5_9FIRM</name>
<dbReference type="Proteomes" id="UP000304953">
    <property type="component" value="Unassembled WGS sequence"/>
</dbReference>
<dbReference type="EMBL" id="SRYA01000028">
    <property type="protein sequence ID" value="TGY95496.1"/>
    <property type="molecule type" value="Genomic_DNA"/>
</dbReference>
<evidence type="ECO:0000313" key="2">
    <source>
        <dbReference type="Proteomes" id="UP000304953"/>
    </source>
</evidence>
<accession>A0AC61RUG5</accession>
<sequence length="699" mass="76342">MIKFGKGVVKLRVPIFIISLLLLIPAAIGMITTRVNYDILTYLPGDIETMIGQDILVEDFGTGAFSMCVIEGMENKDVSELKKKIEEVEHVKAVVWYDSIADLSMPMEFLPENLVDQFNSGDSTLMAVLFRTSMSSDETMDAIEEIRSLADKQCFVSGMSAIVTDTKNLSNQETPIYVLIAVALSSLVLALTMDSFLAPVFFLLSIGMAILYNLGSNIFLGEISYVTKALSAVLQLGVTMDYSIFLWHSYEENQERYPQDKNRAMAYAVSNTLTSVVASSITTVAGFVALCFMSFTLGMDLGVVMAKGVVFGVIGCVTILPSMILIFDKAIEKTKHRPVIPDLGGIGNFVTKRFPIFIAVFLLVLGPAIYGYTHTSVYYDLAGTLPKNLLSVQANAKLEENYNMNSTHMVLADSNLSSKDASAMIKEMKETDGVKTVMGLDSIVGSAVPKEMIPDDIKEALMNDDYQLMLVSSEYSVASDEVNAQIDALNRIIKKYDKNAMLIGEAPCTKDLITITDKDFKTVSVVSIGAIFLIILLVFKSISLPVILVAVIEFAIFINMGIPAYTGTTLPFIASIVIGTIQLGATVDYAILMTNRYKKERNRGEDKKTSVTIALSTSVQSVFVSALSFFAATFGVGMYSNIDMISSLCILMARGALISMFVVIFILPAMFMVFDRVICKTSMGFGLKKKESAAAVKTV</sequence>
<reference evidence="1" key="1">
    <citation type="submission" date="2019-04" db="EMBL/GenBank/DDBJ databases">
        <title>Microbes associate with the intestines of laboratory mice.</title>
        <authorList>
            <person name="Navarre W."/>
            <person name="Wong E."/>
            <person name="Huang K."/>
            <person name="Tropini C."/>
            <person name="Ng K."/>
            <person name="Yu B."/>
        </authorList>
    </citation>
    <scope>NUCLEOTIDE SEQUENCE</scope>
    <source>
        <strain evidence="1">NM01_1-7b</strain>
    </source>
</reference>
<organism evidence="1 2">
    <name type="scientific">Petralouisia muris</name>
    <dbReference type="NCBI Taxonomy" id="3032872"/>
    <lineage>
        <taxon>Bacteria</taxon>
        <taxon>Bacillati</taxon>
        <taxon>Bacillota</taxon>
        <taxon>Clostridia</taxon>
        <taxon>Lachnospirales</taxon>
        <taxon>Lachnospiraceae</taxon>
        <taxon>Petralouisia</taxon>
    </lineage>
</organism>
<keyword evidence="2" id="KW-1185">Reference proteome</keyword>
<gene>
    <name evidence="1" type="ORF">E5329_14485</name>
</gene>
<proteinExistence type="predicted"/>
<evidence type="ECO:0000313" key="1">
    <source>
        <dbReference type="EMBL" id="TGY95496.1"/>
    </source>
</evidence>
<protein>
    <submittedName>
        <fullName evidence="1">Uncharacterized protein</fullName>
    </submittedName>
</protein>
<comment type="caution">
    <text evidence="1">The sequence shown here is derived from an EMBL/GenBank/DDBJ whole genome shotgun (WGS) entry which is preliminary data.</text>
</comment>